<reference evidence="3 4" key="1">
    <citation type="journal article" date="2024" name="Plant J.">
        <title>Genome sequences and population genomics reveal climatic adaptation and genomic divergence between two closely related sweetgum species.</title>
        <authorList>
            <person name="Xu W.Q."/>
            <person name="Ren C.Q."/>
            <person name="Zhang X.Y."/>
            <person name="Comes H.P."/>
            <person name="Liu X.H."/>
            <person name="Li Y.G."/>
            <person name="Kettle C.J."/>
            <person name="Jalonen R."/>
            <person name="Gaisberger H."/>
            <person name="Ma Y.Z."/>
            <person name="Qiu Y.X."/>
        </authorList>
    </citation>
    <scope>NUCLEOTIDE SEQUENCE [LARGE SCALE GENOMIC DNA]</scope>
    <source>
        <strain evidence="3">Hangzhou</strain>
    </source>
</reference>
<dbReference type="PANTHER" id="PTHR45631">
    <property type="entry name" value="OS07G0107800 PROTEIN-RELATED"/>
    <property type="match status" value="1"/>
</dbReference>
<comment type="caution">
    <text evidence="3">The sequence shown here is derived from an EMBL/GenBank/DDBJ whole genome shotgun (WGS) entry which is preliminary data.</text>
</comment>
<dbReference type="Proteomes" id="UP001415857">
    <property type="component" value="Unassembled WGS sequence"/>
</dbReference>
<proteinExistence type="predicted"/>
<dbReference type="InterPro" id="IPR024788">
    <property type="entry name" value="Malectin-like_Carb-bd_dom"/>
</dbReference>
<dbReference type="Pfam" id="PF12819">
    <property type="entry name" value="Malectin_like"/>
    <property type="match status" value="1"/>
</dbReference>
<dbReference type="PANTHER" id="PTHR45631:SF206">
    <property type="entry name" value="PROTEIN KINASE DOMAIN-CONTAINING PROTEIN"/>
    <property type="match status" value="1"/>
</dbReference>
<evidence type="ECO:0000259" key="2">
    <source>
        <dbReference type="Pfam" id="PF12819"/>
    </source>
</evidence>
<dbReference type="AlphaFoldDB" id="A0AAP0RRH6"/>
<evidence type="ECO:0000256" key="1">
    <source>
        <dbReference type="ARBA" id="ARBA00004167"/>
    </source>
</evidence>
<accession>A0AAP0RRH6</accession>
<keyword evidence="4" id="KW-1185">Reference proteome</keyword>
<dbReference type="GO" id="GO:0016020">
    <property type="term" value="C:membrane"/>
    <property type="evidence" value="ECO:0007669"/>
    <property type="project" value="UniProtKB-SubCell"/>
</dbReference>
<organism evidence="3 4">
    <name type="scientific">Liquidambar formosana</name>
    <name type="common">Formosan gum</name>
    <dbReference type="NCBI Taxonomy" id="63359"/>
    <lineage>
        <taxon>Eukaryota</taxon>
        <taxon>Viridiplantae</taxon>
        <taxon>Streptophyta</taxon>
        <taxon>Embryophyta</taxon>
        <taxon>Tracheophyta</taxon>
        <taxon>Spermatophyta</taxon>
        <taxon>Magnoliopsida</taxon>
        <taxon>eudicotyledons</taxon>
        <taxon>Gunneridae</taxon>
        <taxon>Pentapetalae</taxon>
        <taxon>Saxifragales</taxon>
        <taxon>Altingiaceae</taxon>
        <taxon>Liquidambar</taxon>
    </lineage>
</organism>
<feature type="domain" description="Malectin-like" evidence="2">
    <location>
        <begin position="54"/>
        <end position="161"/>
    </location>
</feature>
<evidence type="ECO:0000313" key="4">
    <source>
        <dbReference type="Proteomes" id="UP001415857"/>
    </source>
</evidence>
<sequence length="175" mass="20147">MNLETLIICRTKKLRLSAWATFIKFESFESLKLRYICAAFSTTIVQTLKGFISIDCGAAKDYYDEDTGIFYQSDTGFIDTGTSKSIPSALINSHFRQQLKNLRSFPHGTKNCYTLKPEQGKNNNYMVRAFFWYGNHDGNNQPPIFDLYLGVNKWDTVNSSSQVYLERDYSFFLDG</sequence>
<name>A0AAP0RRH6_LIQFO</name>
<dbReference type="EMBL" id="JBBPBK010000007">
    <property type="protein sequence ID" value="KAK9281177.1"/>
    <property type="molecule type" value="Genomic_DNA"/>
</dbReference>
<comment type="subcellular location">
    <subcellularLocation>
        <location evidence="1">Membrane</location>
        <topology evidence="1">Single-pass membrane protein</topology>
    </subcellularLocation>
</comment>
<protein>
    <recommendedName>
        <fullName evidence="2">Malectin-like domain-containing protein</fullName>
    </recommendedName>
</protein>
<gene>
    <name evidence="3" type="ORF">L1049_004072</name>
</gene>
<evidence type="ECO:0000313" key="3">
    <source>
        <dbReference type="EMBL" id="KAK9281177.1"/>
    </source>
</evidence>